<keyword evidence="4" id="KW-1185">Reference proteome</keyword>
<evidence type="ECO:0000313" key="4">
    <source>
        <dbReference type="Proteomes" id="UP000262939"/>
    </source>
</evidence>
<dbReference type="InterPro" id="IPR041498">
    <property type="entry name" value="Big_6"/>
</dbReference>
<reference evidence="3 4" key="1">
    <citation type="submission" date="2018-08" db="EMBL/GenBank/DDBJ databases">
        <title>Bacillus chawlae sp. nov., Bacillus glennii sp. nov., and Bacillus saganii sp. nov. Isolated from the Vehicle Assembly Building at Kennedy Space Center where the Viking Spacecraft were Assembled.</title>
        <authorList>
            <person name="Seuylemezian A."/>
            <person name="Vaishampayan P."/>
        </authorList>
    </citation>
    <scope>NUCLEOTIDE SEQUENCE [LARGE SCALE GENOMIC DNA]</scope>
    <source>
        <strain evidence="3 4">V44-8</strain>
    </source>
</reference>
<protein>
    <recommendedName>
        <fullName evidence="2">Bacterial Ig domain-containing protein</fullName>
    </recommendedName>
</protein>
<comment type="caution">
    <text evidence="3">The sequence shown here is derived from an EMBL/GenBank/DDBJ whole genome shotgun (WGS) entry which is preliminary data.</text>
</comment>
<dbReference type="AlphaFoldDB" id="A0A372L7T0"/>
<evidence type="ECO:0000259" key="2">
    <source>
        <dbReference type="Pfam" id="PF17936"/>
    </source>
</evidence>
<accession>A0A372L7T0</accession>
<dbReference type="EMBL" id="QVTD01000022">
    <property type="protein sequence ID" value="RFU60771.1"/>
    <property type="molecule type" value="Genomic_DNA"/>
</dbReference>
<evidence type="ECO:0000256" key="1">
    <source>
        <dbReference type="SAM" id="SignalP"/>
    </source>
</evidence>
<dbReference type="OrthoDB" id="3193440at2"/>
<dbReference type="RefSeq" id="WP_117324408.1">
    <property type="nucleotide sequence ID" value="NZ_QVTD01000022.1"/>
</dbReference>
<gene>
    <name evidence="3" type="ORF">D0466_20690</name>
</gene>
<organism evidence="3 4">
    <name type="scientific">Peribacillus glennii</name>
    <dbReference type="NCBI Taxonomy" id="2303991"/>
    <lineage>
        <taxon>Bacteria</taxon>
        <taxon>Bacillati</taxon>
        <taxon>Bacillota</taxon>
        <taxon>Bacilli</taxon>
        <taxon>Bacillales</taxon>
        <taxon>Bacillaceae</taxon>
        <taxon>Peribacillus</taxon>
    </lineage>
</organism>
<keyword evidence="1" id="KW-0732">Signal</keyword>
<dbReference type="Proteomes" id="UP000262939">
    <property type="component" value="Unassembled WGS sequence"/>
</dbReference>
<feature type="chain" id="PRO_5016820484" description="Bacterial Ig domain-containing protein" evidence="1">
    <location>
        <begin position="27"/>
        <end position="298"/>
    </location>
</feature>
<proteinExistence type="predicted"/>
<name>A0A372L7T0_9BACI</name>
<dbReference type="Pfam" id="PF17936">
    <property type="entry name" value="Big_6"/>
    <property type="match status" value="1"/>
</dbReference>
<feature type="signal peptide" evidence="1">
    <location>
        <begin position="1"/>
        <end position="26"/>
    </location>
</feature>
<evidence type="ECO:0000313" key="3">
    <source>
        <dbReference type="EMBL" id="RFU60771.1"/>
    </source>
</evidence>
<feature type="domain" description="Bacterial Ig" evidence="2">
    <location>
        <begin position="221"/>
        <end position="287"/>
    </location>
</feature>
<sequence>MKKIARLAMAIMFIISFGLSPQMSYAALWEEPKVSTEDESIKVTVDETGLTKGPVTVTIDSSTYKNGTNVSYSWDLEKQITGSTARFAITKNGEYQFAVSDITSDYDYTGDTLWAEKWCTVVITNIDNEKPTVKLGGTFMDQYGYRYIRYDTDDDKGIRRIKHPDGEYSDYTDYSADPGIGAAGNYQIIKNGKYTFVAEDYAGNKTTRTVIISDYKVVPLKVYKVTGKTKYVTGKTLPKAKVSADNTRIVLGTAKADSKGNFKMKLKSAQKTGSVFYVSSLDVNKKSVTNTVKVKVVK</sequence>